<evidence type="ECO:0008006" key="3">
    <source>
        <dbReference type="Google" id="ProtNLM"/>
    </source>
</evidence>
<dbReference type="EMBL" id="JAUOZS010000001">
    <property type="protein sequence ID" value="MDT8903209.1"/>
    <property type="molecule type" value="Genomic_DNA"/>
</dbReference>
<evidence type="ECO:0000313" key="1">
    <source>
        <dbReference type="EMBL" id="MDT8903209.1"/>
    </source>
</evidence>
<proteinExistence type="predicted"/>
<dbReference type="InterPro" id="IPR023214">
    <property type="entry name" value="HAD_sf"/>
</dbReference>
<organism evidence="1 2">
    <name type="scientific">Anaeroselena agilis</name>
    <dbReference type="NCBI Taxonomy" id="3063788"/>
    <lineage>
        <taxon>Bacteria</taxon>
        <taxon>Bacillati</taxon>
        <taxon>Bacillota</taxon>
        <taxon>Negativicutes</taxon>
        <taxon>Acetonemataceae</taxon>
        <taxon>Anaeroselena</taxon>
    </lineage>
</organism>
<gene>
    <name evidence="1" type="ORF">Q4T40_18390</name>
</gene>
<dbReference type="SUPFAM" id="SSF56784">
    <property type="entry name" value="HAD-like"/>
    <property type="match status" value="1"/>
</dbReference>
<evidence type="ECO:0000313" key="2">
    <source>
        <dbReference type="Proteomes" id="UP001254848"/>
    </source>
</evidence>
<sequence>MLEVALPDGRTYAFHTAVFDYNGTLAVDGLLPAAVKDGLIALAGRLRVAVITADTFGIARDQLRGLPVELVILAAGEGAAAKAAFVEAAGAGGVVAVGNGVNDKEMFAAAALSVCILSTEGASVPTILAADIVVPGPEAAIGLLLNPTRLEATLRR</sequence>
<comment type="caution">
    <text evidence="1">The sequence shown here is derived from an EMBL/GenBank/DDBJ whole genome shotgun (WGS) entry which is preliminary data.</text>
</comment>
<dbReference type="InterPro" id="IPR036412">
    <property type="entry name" value="HAD-like_sf"/>
</dbReference>
<protein>
    <recommendedName>
        <fullName evidence="3">ATPase P</fullName>
    </recommendedName>
</protein>
<keyword evidence="2" id="KW-1185">Reference proteome</keyword>
<dbReference type="Gene3D" id="3.40.50.1000">
    <property type="entry name" value="HAD superfamily/HAD-like"/>
    <property type="match status" value="1"/>
</dbReference>
<reference evidence="1 2" key="1">
    <citation type="submission" date="2023-07" db="EMBL/GenBank/DDBJ databases">
        <title>The novel representative of Negativicutes class, Anaeroselena agilis gen. nov. sp. nov.</title>
        <authorList>
            <person name="Prokofeva M.I."/>
            <person name="Elcheninov A.G."/>
            <person name="Klyukina A."/>
            <person name="Kublanov I.V."/>
            <person name="Frolov E.N."/>
            <person name="Podosokorskaya O.A."/>
        </authorList>
    </citation>
    <scope>NUCLEOTIDE SEQUENCE [LARGE SCALE GENOMIC DNA]</scope>
    <source>
        <strain evidence="1 2">4137-cl</strain>
    </source>
</reference>
<dbReference type="RefSeq" id="WP_413781668.1">
    <property type="nucleotide sequence ID" value="NZ_JAUOZS010000001.1"/>
</dbReference>
<dbReference type="Proteomes" id="UP001254848">
    <property type="component" value="Unassembled WGS sequence"/>
</dbReference>
<name>A0ABU3P2E0_9FIRM</name>
<accession>A0ABU3P2E0</accession>